<reference evidence="1 2" key="1">
    <citation type="submission" date="2020-07" db="EMBL/GenBank/DDBJ databases">
        <title>Novel species isolated from subtropical streams in China.</title>
        <authorList>
            <person name="Lu H."/>
        </authorList>
    </citation>
    <scope>NUCLEOTIDE SEQUENCE [LARGE SCALE GENOMIC DNA]</scope>
    <source>
        <strain evidence="1 2">FT3S</strain>
    </source>
</reference>
<organism evidence="1 2">
    <name type="scientific">Rugamonas fusca</name>
    <dbReference type="NCBI Taxonomy" id="2758568"/>
    <lineage>
        <taxon>Bacteria</taxon>
        <taxon>Pseudomonadati</taxon>
        <taxon>Pseudomonadota</taxon>
        <taxon>Betaproteobacteria</taxon>
        <taxon>Burkholderiales</taxon>
        <taxon>Oxalobacteraceae</taxon>
        <taxon>Telluria group</taxon>
        <taxon>Rugamonas</taxon>
    </lineage>
</organism>
<comment type="caution">
    <text evidence="1">The sequence shown here is derived from an EMBL/GenBank/DDBJ whole genome shotgun (WGS) entry which is preliminary data.</text>
</comment>
<name>A0A7W2EJR7_9BURK</name>
<protein>
    <submittedName>
        <fullName evidence="1">Uncharacterized protein</fullName>
    </submittedName>
</protein>
<dbReference type="AlphaFoldDB" id="A0A7W2EJR7"/>
<proteinExistence type="predicted"/>
<evidence type="ECO:0000313" key="1">
    <source>
        <dbReference type="EMBL" id="MBA5607178.1"/>
    </source>
</evidence>
<dbReference type="EMBL" id="JACEZS010000015">
    <property type="protein sequence ID" value="MBA5607178.1"/>
    <property type="molecule type" value="Genomic_DNA"/>
</dbReference>
<dbReference type="RefSeq" id="WP_182219404.1">
    <property type="nucleotide sequence ID" value="NZ_JACEZS010000015.1"/>
</dbReference>
<sequence>MFPIASDFHEYRRQKLARENIFRIKNNNFIAHMLFEKKNNFYFDKLACRTGEFDIFAYSRKHKKLFRGIS</sequence>
<dbReference type="Proteomes" id="UP000566711">
    <property type="component" value="Unassembled WGS sequence"/>
</dbReference>
<keyword evidence="2" id="KW-1185">Reference proteome</keyword>
<accession>A0A7W2EJR7</accession>
<gene>
    <name evidence="1" type="ORF">H3H36_17620</name>
</gene>
<evidence type="ECO:0000313" key="2">
    <source>
        <dbReference type="Proteomes" id="UP000566711"/>
    </source>
</evidence>